<dbReference type="EMBL" id="JAVLVT010000003">
    <property type="protein sequence ID" value="MDS1270032.1"/>
    <property type="molecule type" value="Genomic_DNA"/>
</dbReference>
<evidence type="ECO:0000259" key="2">
    <source>
        <dbReference type="Pfam" id="PF08044"/>
    </source>
</evidence>
<organism evidence="3 4">
    <name type="scientific">Lipingzhangella rawalii</name>
    <dbReference type="NCBI Taxonomy" id="2055835"/>
    <lineage>
        <taxon>Bacteria</taxon>
        <taxon>Bacillati</taxon>
        <taxon>Actinomycetota</taxon>
        <taxon>Actinomycetes</taxon>
        <taxon>Streptosporangiales</taxon>
        <taxon>Nocardiopsidaceae</taxon>
        <taxon>Lipingzhangella</taxon>
    </lineage>
</organism>
<feature type="compositionally biased region" description="Low complexity" evidence="1">
    <location>
        <begin position="56"/>
        <end position="78"/>
    </location>
</feature>
<evidence type="ECO:0000256" key="1">
    <source>
        <dbReference type="SAM" id="MobiDB-lite"/>
    </source>
</evidence>
<proteinExistence type="predicted"/>
<comment type="caution">
    <text evidence="3">The sequence shown here is derived from an EMBL/GenBank/DDBJ whole genome shotgun (WGS) entry which is preliminary data.</text>
</comment>
<name>A0ABU2H4W4_9ACTN</name>
<protein>
    <submittedName>
        <fullName evidence="3">DUF1707 domain-containing protein</fullName>
    </submittedName>
</protein>
<reference evidence="4" key="1">
    <citation type="submission" date="2023-07" db="EMBL/GenBank/DDBJ databases">
        <title>Novel species in the genus Lipingzhangella isolated from Sambhar Salt Lake.</title>
        <authorList>
            <person name="Jiya N."/>
            <person name="Kajale S."/>
            <person name="Sharma A."/>
        </authorList>
    </citation>
    <scope>NUCLEOTIDE SEQUENCE [LARGE SCALE GENOMIC DNA]</scope>
    <source>
        <strain evidence="4">LS1_29</strain>
    </source>
</reference>
<dbReference type="Pfam" id="PF08044">
    <property type="entry name" value="DUF1707"/>
    <property type="match status" value="1"/>
</dbReference>
<dbReference type="RefSeq" id="WP_310911577.1">
    <property type="nucleotide sequence ID" value="NZ_JAVLVT010000003.1"/>
</dbReference>
<dbReference type="PANTHER" id="PTHR40763">
    <property type="entry name" value="MEMBRANE PROTEIN-RELATED"/>
    <property type="match status" value="1"/>
</dbReference>
<dbReference type="Proteomes" id="UP001250214">
    <property type="component" value="Unassembled WGS sequence"/>
</dbReference>
<feature type="region of interest" description="Disordered" evidence="1">
    <location>
        <begin position="56"/>
        <end position="82"/>
    </location>
</feature>
<keyword evidence="4" id="KW-1185">Reference proteome</keyword>
<accession>A0ABU2H4W4</accession>
<gene>
    <name evidence="3" type="ORF">RIF23_06970</name>
</gene>
<sequence>MATHDQGNVRASDADRDQVAERLRDALAEGRLTPEEHGERVDRLYSARTLAELADLTTDLPQTTGSTAATGPTGTPGPKLDTPHARELAAQSTGQDRIVAILSGTDRTGRWLVEPQTQLTVLLGGADLDLREAVLAERQVVIQCAVILGGADLTVPPGIRVVNQVNSVLGGVEVASELQTPTTDAPTVRLTGTCLLGGIDVHTTPSAERAGC</sequence>
<dbReference type="PANTHER" id="PTHR40763:SF4">
    <property type="entry name" value="DUF1707 DOMAIN-CONTAINING PROTEIN"/>
    <property type="match status" value="1"/>
</dbReference>
<evidence type="ECO:0000313" key="4">
    <source>
        <dbReference type="Proteomes" id="UP001250214"/>
    </source>
</evidence>
<dbReference type="InterPro" id="IPR012551">
    <property type="entry name" value="DUF1707_SHOCT-like"/>
</dbReference>
<feature type="domain" description="DUF1707" evidence="2">
    <location>
        <begin position="9"/>
        <end position="61"/>
    </location>
</feature>
<evidence type="ECO:0000313" key="3">
    <source>
        <dbReference type="EMBL" id="MDS1270032.1"/>
    </source>
</evidence>